<proteinExistence type="predicted"/>
<evidence type="ECO:0000313" key="1">
    <source>
        <dbReference type="EMBL" id="MDT8759781.1"/>
    </source>
</evidence>
<comment type="caution">
    <text evidence="1">The sequence shown here is derived from an EMBL/GenBank/DDBJ whole genome shotgun (WGS) entry which is preliminary data.</text>
</comment>
<reference evidence="1" key="1">
    <citation type="submission" date="2022-04" db="EMBL/GenBank/DDBJ databases">
        <title>Tomato heritable bacteria conferring resistance against bacterial wilt.</title>
        <authorList>
            <person name="Yin J."/>
        </authorList>
    </citation>
    <scope>NUCLEOTIDE SEQUENCE</scope>
    <source>
        <strain evidence="1">Cra20</strain>
    </source>
</reference>
<gene>
    <name evidence="1" type="ORF">MZO42_13845</name>
</gene>
<protein>
    <submittedName>
        <fullName evidence="1">Transposase</fullName>
    </submittedName>
</protein>
<dbReference type="EMBL" id="JALMLT010000003">
    <property type="protein sequence ID" value="MDT8759781.1"/>
    <property type="molecule type" value="Genomic_DNA"/>
</dbReference>
<organism evidence="1">
    <name type="scientific">Sphingomonas psychrotolerans</name>
    <dbReference type="NCBI Taxonomy" id="1327635"/>
    <lineage>
        <taxon>Bacteria</taxon>
        <taxon>Pseudomonadati</taxon>
        <taxon>Pseudomonadota</taxon>
        <taxon>Alphaproteobacteria</taxon>
        <taxon>Sphingomonadales</taxon>
        <taxon>Sphingomonadaceae</taxon>
        <taxon>Sphingomonas</taxon>
    </lineage>
</organism>
<name>A0ABU3N8F5_9SPHN</name>
<accession>A0ABU3N8F5</accession>
<sequence>MSLNIAVQTERKIGLEEFQELYRDGKYDARDADSLAAAAELLLALSNDKAFLADLILDELTNDMSGQRDNFYGPTVLKLGHPTETTVMRANIWAAATDEDYRRSPNAFIYGVPHDHNFNFLTVGYWGPGYKSRYYEFDYEDVEGYTGEALKLREVSFKSLEPDSVMLYRAHHDIHSQLPPDKLSISVNIMDSAPQHHYKDQYMFNGDAERIAVVLSSRCSPTLFEVAASFGDPEIQEALVFISKRHQSDYTRACALRSALRAETDAIEREKLIAYGLNSNSGGLRETVNRFLAS</sequence>